<evidence type="ECO:0000313" key="1">
    <source>
        <dbReference type="EMBL" id="GIZ42382.1"/>
    </source>
</evidence>
<comment type="caution">
    <text evidence="1">The sequence shown here is derived from an EMBL/GenBank/DDBJ whole genome shotgun (WGS) entry which is preliminary data.</text>
</comment>
<dbReference type="Proteomes" id="UP000825890">
    <property type="component" value="Unassembled WGS sequence"/>
</dbReference>
<dbReference type="GeneID" id="68291230"/>
<dbReference type="EMBL" id="BOLY01000003">
    <property type="protein sequence ID" value="GIZ42382.1"/>
    <property type="molecule type" value="Genomic_DNA"/>
</dbReference>
<reference evidence="1 2" key="1">
    <citation type="submission" date="2021-01" db="EMBL/GenBank/DDBJ databases">
        <title>Cercospora kikuchii MAFF 305040 whole genome shotgun sequence.</title>
        <authorList>
            <person name="Kashiwa T."/>
            <person name="Suzuki T."/>
        </authorList>
    </citation>
    <scope>NUCLEOTIDE SEQUENCE [LARGE SCALE GENOMIC DNA]</scope>
    <source>
        <strain evidence="1 2">MAFF 305040</strain>
    </source>
</reference>
<sequence length="194" mass="22212">MASSGLPSRCMFFELSAELRNAIYEQLLIVSDCDDYVQLQPATGLQVPALLQVCRQIRDEAAQMYFEENFFQLWLMGCSPGLLYQWIEMATRYVGRACVDGKLNNRSIDYNTDDNEDQSNIIEWCKLVRDDKLPEWYCESDDIKIGAACPTVVAGHQLAIQMRSRPWAEFVAAFEILQFAVEGAREQTVALNRY</sequence>
<keyword evidence="2" id="KW-1185">Reference proteome</keyword>
<organism evidence="1 2">
    <name type="scientific">Cercospora kikuchii</name>
    <dbReference type="NCBI Taxonomy" id="84275"/>
    <lineage>
        <taxon>Eukaryota</taxon>
        <taxon>Fungi</taxon>
        <taxon>Dikarya</taxon>
        <taxon>Ascomycota</taxon>
        <taxon>Pezizomycotina</taxon>
        <taxon>Dothideomycetes</taxon>
        <taxon>Dothideomycetidae</taxon>
        <taxon>Mycosphaerellales</taxon>
        <taxon>Mycosphaerellaceae</taxon>
        <taxon>Cercospora</taxon>
    </lineage>
</organism>
<protein>
    <submittedName>
        <fullName evidence="1">Uncharacterized protein</fullName>
    </submittedName>
</protein>
<name>A0A9P3CJ86_9PEZI</name>
<accession>A0A9P3CJ86</accession>
<dbReference type="OrthoDB" id="3636858at2759"/>
<gene>
    <name evidence="1" type="ORF">CKM354_000565500</name>
</gene>
<dbReference type="AlphaFoldDB" id="A0A9P3CJ86"/>
<evidence type="ECO:0000313" key="2">
    <source>
        <dbReference type="Proteomes" id="UP000825890"/>
    </source>
</evidence>
<dbReference type="RefSeq" id="XP_044656869.1">
    <property type="nucleotide sequence ID" value="XM_044800934.1"/>
</dbReference>
<proteinExistence type="predicted"/>